<dbReference type="AlphaFoldDB" id="A0AAJ1B1H5"/>
<accession>A0AAJ1B1H5</accession>
<reference evidence="2" key="3">
    <citation type="submission" date="2021-10" db="EMBL/GenBank/DDBJ databases">
        <title>Collection of gut derived symbiotic bacterial strains cultured from healthy donors.</title>
        <authorList>
            <person name="Lin H."/>
            <person name="Littmann E."/>
            <person name="Claire K."/>
            <person name="Pamer E."/>
        </authorList>
    </citation>
    <scope>NUCLEOTIDE SEQUENCE</scope>
    <source>
        <strain evidence="2">MSK.23.4</strain>
    </source>
</reference>
<dbReference type="InterPro" id="IPR003776">
    <property type="entry name" value="YcaO-like_dom"/>
</dbReference>
<proteinExistence type="predicted"/>
<dbReference type="Proteomes" id="UP001297422">
    <property type="component" value="Unassembled WGS sequence"/>
</dbReference>
<evidence type="ECO:0000259" key="1">
    <source>
        <dbReference type="PROSITE" id="PS51664"/>
    </source>
</evidence>
<organism evidence="2 4">
    <name type="scientific">Mediterraneibacter gnavus</name>
    <name type="common">Ruminococcus gnavus</name>
    <dbReference type="NCBI Taxonomy" id="33038"/>
    <lineage>
        <taxon>Bacteria</taxon>
        <taxon>Bacillati</taxon>
        <taxon>Bacillota</taxon>
        <taxon>Clostridia</taxon>
        <taxon>Lachnospirales</taxon>
        <taxon>Lachnospiraceae</taxon>
        <taxon>Mediterraneibacter</taxon>
    </lineage>
</organism>
<evidence type="ECO:0000313" key="2">
    <source>
        <dbReference type="EMBL" id="MCB5495432.1"/>
    </source>
</evidence>
<dbReference type="EMBL" id="JAJBNC010000041">
    <property type="protein sequence ID" value="MCB5495432.1"/>
    <property type="molecule type" value="Genomic_DNA"/>
</dbReference>
<dbReference type="Pfam" id="PF02624">
    <property type="entry name" value="YcaO"/>
    <property type="match status" value="1"/>
</dbReference>
<dbReference type="PROSITE" id="PS51664">
    <property type="entry name" value="YCAO"/>
    <property type="match status" value="1"/>
</dbReference>
<dbReference type="Gene3D" id="3.30.1330.230">
    <property type="match status" value="1"/>
</dbReference>
<dbReference type="Proteomes" id="UP001296643">
    <property type="component" value="Unassembled WGS sequence"/>
</dbReference>
<evidence type="ECO:0000313" key="3">
    <source>
        <dbReference type="EMBL" id="NSI20719.1"/>
    </source>
</evidence>
<evidence type="ECO:0000313" key="4">
    <source>
        <dbReference type="Proteomes" id="UP001297422"/>
    </source>
</evidence>
<sequence length="578" mass="67586">MNLNNDYEYKDKSPEETIKFCQERLKKFGIKYDLYYGKGEIAKSISLNVKGSTMRSEGKGITIEYALASAYGEFFERLLNCVFFRMNNSTLQNHTCSNNVYRYLNADNVKRELDKYFKNMYVGLQLEETDLLNQTVRYLLELYKSTKCICGLFKDRNGIEYLLPCGFIDIMYGTNGMCAGNTKEEAQVQGISEIIERHIISQILDEKVELVNVTKSLKKQYSFVKTSIERLKKNNDIKILLYQCIEKIEIPIFILVYINRNTGKYIVKVGVHYIQRIAIERCFTELLQGKSEDNMFGLSPVYACDMQSQRNRAGIFQDGQGNYPISIFKYENNVGEVTKEENEKVTNKEILEYYYEQIENQGYSILVSDTSINGFHSYHIVIPELSEVLDYQCFVNDVPRYIDVMNLAFYIKKICTQKFVDRDVEKLYNLLVLYKKNLYLPLNMFVKDMCCIQNESLKKIHLIDMMLFCLSYLNKKKELLDVAFYYLALNREKSNMMKSTEYCSCLITLLKYEEDKVVESVFNKALVLKVRDDLKNNFINDCCIIECKKCHKKDSNKCSNYIEKSILTLVLKEISNVK</sequence>
<feature type="domain" description="YcaO" evidence="1">
    <location>
        <begin position="58"/>
        <end position="387"/>
    </location>
</feature>
<dbReference type="PANTHER" id="PTHR37809:SF1">
    <property type="entry name" value="RIBOSOMAL PROTEIN S12 METHYLTHIOTRANSFERASE ACCESSORY FACTOR YCAO"/>
    <property type="match status" value="1"/>
</dbReference>
<dbReference type="NCBIfam" id="TIGR00702">
    <property type="entry name" value="YcaO-type kinase domain"/>
    <property type="match status" value="1"/>
</dbReference>
<comment type="caution">
    <text evidence="2">The sequence shown here is derived from an EMBL/GenBank/DDBJ whole genome shotgun (WGS) entry which is preliminary data.</text>
</comment>
<protein>
    <submittedName>
        <fullName evidence="2">YcaO-like family protein</fullName>
    </submittedName>
</protein>
<dbReference type="RefSeq" id="WP_173880113.1">
    <property type="nucleotide sequence ID" value="NZ_JAAIMT010000044.1"/>
</dbReference>
<dbReference type="EMBL" id="JAAIRM010000042">
    <property type="protein sequence ID" value="NSI20719.1"/>
    <property type="molecule type" value="Genomic_DNA"/>
</dbReference>
<reference evidence="3" key="1">
    <citation type="journal article" date="2020" name="Cell Host Microbe">
        <title>Functional and Genomic Variation between Human-Derived Isolates of Lachnospiraceae Reveals Inter- and Intra-Species Diversity.</title>
        <authorList>
            <person name="Sorbara M.T."/>
            <person name="Littmann E.R."/>
            <person name="Fontana E."/>
            <person name="Moody T.U."/>
            <person name="Kohout C.E."/>
            <person name="Gjonbalaj M."/>
            <person name="Eaton V."/>
            <person name="Seok R."/>
            <person name="Leiner I.M."/>
            <person name="Pamer E.G."/>
        </authorList>
    </citation>
    <scope>NUCLEOTIDE SEQUENCE</scope>
    <source>
        <strain evidence="3">MSK.22.53</strain>
    </source>
</reference>
<dbReference type="PANTHER" id="PTHR37809">
    <property type="entry name" value="RIBOSOMAL PROTEIN S12 METHYLTHIOTRANSFERASE ACCESSORY FACTOR YCAO"/>
    <property type="match status" value="1"/>
</dbReference>
<name>A0AAJ1B1H5_MEDGN</name>
<gene>
    <name evidence="3" type="ORF">G4958_15570</name>
    <name evidence="2" type="ORF">LIQ10_17115</name>
</gene>
<reference evidence="3" key="2">
    <citation type="submission" date="2020-02" db="EMBL/GenBank/DDBJ databases">
        <authorList>
            <person name="Littmann E."/>
            <person name="Sorbara M."/>
        </authorList>
    </citation>
    <scope>NUCLEOTIDE SEQUENCE</scope>
    <source>
        <strain evidence="3">MSK.22.53</strain>
    </source>
</reference>